<dbReference type="Proteomes" id="UP001497623">
    <property type="component" value="Unassembled WGS sequence"/>
</dbReference>
<dbReference type="AlphaFoldDB" id="A0AAV2QU86"/>
<evidence type="ECO:0000313" key="3">
    <source>
        <dbReference type="Proteomes" id="UP001497623"/>
    </source>
</evidence>
<reference evidence="2 3" key="1">
    <citation type="submission" date="2024-05" db="EMBL/GenBank/DDBJ databases">
        <authorList>
            <person name="Wallberg A."/>
        </authorList>
    </citation>
    <scope>NUCLEOTIDE SEQUENCE [LARGE SCALE GENOMIC DNA]</scope>
</reference>
<gene>
    <name evidence="2" type="ORF">MNOR_LOCUS16124</name>
</gene>
<name>A0AAV2QU86_MEGNR</name>
<dbReference type="EMBL" id="CAXKWB010010427">
    <property type="protein sequence ID" value="CAL4097947.1"/>
    <property type="molecule type" value="Genomic_DNA"/>
</dbReference>
<comment type="caution">
    <text evidence="2">The sequence shown here is derived from an EMBL/GenBank/DDBJ whole genome shotgun (WGS) entry which is preliminary data.</text>
</comment>
<evidence type="ECO:0000313" key="2">
    <source>
        <dbReference type="EMBL" id="CAL4097947.1"/>
    </source>
</evidence>
<accession>A0AAV2QU86</accession>
<keyword evidence="3" id="KW-1185">Reference proteome</keyword>
<organism evidence="2 3">
    <name type="scientific">Meganyctiphanes norvegica</name>
    <name type="common">Northern krill</name>
    <name type="synonym">Thysanopoda norvegica</name>
    <dbReference type="NCBI Taxonomy" id="48144"/>
    <lineage>
        <taxon>Eukaryota</taxon>
        <taxon>Metazoa</taxon>
        <taxon>Ecdysozoa</taxon>
        <taxon>Arthropoda</taxon>
        <taxon>Crustacea</taxon>
        <taxon>Multicrustacea</taxon>
        <taxon>Malacostraca</taxon>
        <taxon>Eumalacostraca</taxon>
        <taxon>Eucarida</taxon>
        <taxon>Euphausiacea</taxon>
        <taxon>Euphausiidae</taxon>
        <taxon>Meganyctiphanes</taxon>
    </lineage>
</organism>
<sequence length="140" mass="16320">MFVCESYGNAMNYFQEHFYSKLIVSGSIKIIVIKRLMAFYLIKNGLYKTAYCHFLCGCQRFAVLIVNEIVLSVPLLMFPKRSSFSFLMQLLNIVWSYSYIIILEPMRPLNRTILFFCQSAKSIWRECYGNSATYAAKNVL</sequence>
<feature type="transmembrane region" description="Helical" evidence="1">
    <location>
        <begin position="54"/>
        <end position="78"/>
    </location>
</feature>
<keyword evidence="1" id="KW-0472">Membrane</keyword>
<protein>
    <submittedName>
        <fullName evidence="2">Uncharacterized protein</fullName>
    </submittedName>
</protein>
<evidence type="ECO:0000256" key="1">
    <source>
        <dbReference type="SAM" id="Phobius"/>
    </source>
</evidence>
<feature type="transmembrane region" description="Helical" evidence="1">
    <location>
        <begin position="84"/>
        <end position="103"/>
    </location>
</feature>
<proteinExistence type="predicted"/>
<keyword evidence="1" id="KW-1133">Transmembrane helix</keyword>
<feature type="transmembrane region" description="Helical" evidence="1">
    <location>
        <begin position="22"/>
        <end position="42"/>
    </location>
</feature>
<keyword evidence="1" id="KW-0812">Transmembrane</keyword>